<evidence type="ECO:0000259" key="1">
    <source>
        <dbReference type="PROSITE" id="PS50213"/>
    </source>
</evidence>
<gene>
    <name evidence="2" type="ORF">ANCDUO_16485</name>
</gene>
<dbReference type="Gene3D" id="2.30.180.10">
    <property type="entry name" value="FAS1 domain"/>
    <property type="match status" value="1"/>
</dbReference>
<dbReference type="AlphaFoldDB" id="A0A0C2FXV3"/>
<sequence>MISDVHRVFSAHVADLDENLSTAATSSTWTDCLFKDYPGKLWRDTSLNASLSDDKLLTAFVPTDDAFSNNDFKRLISDRKLAETFVKRHIVEEPLCNFDLRRNPGEIRIQTYANLNGEGLRPASSDGEILVDGARVEVPQLQM</sequence>
<feature type="domain" description="FAS1" evidence="1">
    <location>
        <begin position="13"/>
        <end position="143"/>
    </location>
</feature>
<evidence type="ECO:0000313" key="2">
    <source>
        <dbReference type="EMBL" id="KIH53390.1"/>
    </source>
</evidence>
<proteinExistence type="predicted"/>
<accession>A0A0C2FXV3</accession>
<dbReference type="PROSITE" id="PS50213">
    <property type="entry name" value="FAS1"/>
    <property type="match status" value="1"/>
</dbReference>
<protein>
    <recommendedName>
        <fullName evidence="1">FAS1 domain-containing protein</fullName>
    </recommendedName>
</protein>
<organism evidence="2 3">
    <name type="scientific">Ancylostoma duodenale</name>
    <dbReference type="NCBI Taxonomy" id="51022"/>
    <lineage>
        <taxon>Eukaryota</taxon>
        <taxon>Metazoa</taxon>
        <taxon>Ecdysozoa</taxon>
        <taxon>Nematoda</taxon>
        <taxon>Chromadorea</taxon>
        <taxon>Rhabditida</taxon>
        <taxon>Rhabditina</taxon>
        <taxon>Rhabditomorpha</taxon>
        <taxon>Strongyloidea</taxon>
        <taxon>Ancylostomatidae</taxon>
        <taxon>Ancylostomatinae</taxon>
        <taxon>Ancylostoma</taxon>
    </lineage>
</organism>
<dbReference type="SUPFAM" id="SSF82153">
    <property type="entry name" value="FAS1 domain"/>
    <property type="match status" value="1"/>
</dbReference>
<dbReference type="EMBL" id="KN741337">
    <property type="protein sequence ID" value="KIH53390.1"/>
    <property type="molecule type" value="Genomic_DNA"/>
</dbReference>
<evidence type="ECO:0000313" key="3">
    <source>
        <dbReference type="Proteomes" id="UP000054047"/>
    </source>
</evidence>
<keyword evidence="3" id="KW-1185">Reference proteome</keyword>
<dbReference type="InterPro" id="IPR036378">
    <property type="entry name" value="FAS1_dom_sf"/>
</dbReference>
<dbReference type="Proteomes" id="UP000054047">
    <property type="component" value="Unassembled WGS sequence"/>
</dbReference>
<dbReference type="InterPro" id="IPR000782">
    <property type="entry name" value="FAS1_domain"/>
</dbReference>
<name>A0A0C2FXV3_9BILA</name>
<reference evidence="2 3" key="1">
    <citation type="submission" date="2013-12" db="EMBL/GenBank/DDBJ databases">
        <title>Draft genome of the parsitic nematode Ancylostoma duodenale.</title>
        <authorList>
            <person name="Mitreva M."/>
        </authorList>
    </citation>
    <scope>NUCLEOTIDE SEQUENCE [LARGE SCALE GENOMIC DNA]</scope>
    <source>
        <strain evidence="2 3">Zhejiang</strain>
    </source>
</reference>
<dbReference type="Pfam" id="PF02469">
    <property type="entry name" value="Fasciclin"/>
    <property type="match status" value="1"/>
</dbReference>
<dbReference type="OrthoDB" id="286301at2759"/>